<name>A0A202E568_9EURY</name>
<dbReference type="InterPro" id="IPR040624">
    <property type="entry name" value="HalOD1"/>
</dbReference>
<accession>A0A202E568</accession>
<reference evidence="2 3" key="1">
    <citation type="submission" date="2017-02" db="EMBL/GenBank/DDBJ databases">
        <title>Natronthermophilus aegyptiacus gen. nov.,sp. nov., an aerobic, extremely halophilic alkalithermophilic archaeon isolated from the athalassohaline Wadi An Natrun, Egypt.</title>
        <authorList>
            <person name="Zhao B."/>
        </authorList>
    </citation>
    <scope>NUCLEOTIDE SEQUENCE [LARGE SCALE GENOMIC DNA]</scope>
    <source>
        <strain evidence="2 3">CGMCC 1.3597</strain>
    </source>
</reference>
<evidence type="ECO:0000313" key="2">
    <source>
        <dbReference type="EMBL" id="OVE83359.1"/>
    </source>
</evidence>
<dbReference type="OrthoDB" id="271604at2157"/>
<keyword evidence="3" id="KW-1185">Reference proteome</keyword>
<dbReference type="Proteomes" id="UP000196084">
    <property type="component" value="Unassembled WGS sequence"/>
</dbReference>
<comment type="caution">
    <text evidence="2">The sequence shown here is derived from an EMBL/GenBank/DDBJ whole genome shotgun (WGS) entry which is preliminary data.</text>
</comment>
<protein>
    <recommendedName>
        <fullName evidence="1">Halobacterial output domain-containing protein</fullName>
    </recommendedName>
</protein>
<dbReference type="Pfam" id="PF18545">
    <property type="entry name" value="HalOD1"/>
    <property type="match status" value="1"/>
</dbReference>
<dbReference type="EMBL" id="MWPH01000003">
    <property type="protein sequence ID" value="OVE83359.1"/>
    <property type="molecule type" value="Genomic_DNA"/>
</dbReference>
<gene>
    <name evidence="2" type="ORF">B2G88_12915</name>
</gene>
<organism evidence="2 3">
    <name type="scientific">Natronolimnobius baerhuensis</name>
    <dbReference type="NCBI Taxonomy" id="253108"/>
    <lineage>
        <taxon>Archaea</taxon>
        <taxon>Methanobacteriati</taxon>
        <taxon>Methanobacteriota</taxon>
        <taxon>Stenosarchaea group</taxon>
        <taxon>Halobacteria</taxon>
        <taxon>Halobacteriales</taxon>
        <taxon>Natrialbaceae</taxon>
        <taxon>Natronolimnobius</taxon>
    </lineage>
</organism>
<proteinExistence type="predicted"/>
<evidence type="ECO:0000313" key="3">
    <source>
        <dbReference type="Proteomes" id="UP000196084"/>
    </source>
</evidence>
<feature type="domain" description="Halobacterial output" evidence="1">
    <location>
        <begin position="18"/>
        <end position="85"/>
    </location>
</feature>
<sequence>MSGTGAREEPVVDHVQPDESVSHAILRVVADIRDQSVVELDEPLFESIDPDALEALFHDDSSGSIQFQYLELTIRVTAAGTIRVE</sequence>
<dbReference type="RefSeq" id="WP_054863697.1">
    <property type="nucleotide sequence ID" value="NZ_MWPH01000003.1"/>
</dbReference>
<dbReference type="AlphaFoldDB" id="A0A202E568"/>
<evidence type="ECO:0000259" key="1">
    <source>
        <dbReference type="Pfam" id="PF18545"/>
    </source>
</evidence>